<dbReference type="Proteomes" id="UP000821845">
    <property type="component" value="Chromosome 9"/>
</dbReference>
<proteinExistence type="predicted"/>
<name>A0ACB7RHE3_HYAAI</name>
<gene>
    <name evidence="1" type="ORF">HPB50_004995</name>
</gene>
<dbReference type="EMBL" id="CM023489">
    <property type="protein sequence ID" value="KAH6921796.1"/>
    <property type="molecule type" value="Genomic_DNA"/>
</dbReference>
<protein>
    <submittedName>
        <fullName evidence="1">Uncharacterized protein</fullName>
    </submittedName>
</protein>
<sequence length="708" mass="78473">MNQKAGTNLSSIRRALPGAVFARFECDRQHGVTAQLSRWHRKGTRLRGCRRLAARLESIDLKFKACGLDLDRPCCKAADIGNRCWITRHLPTLNQAMSIGLMHMFEHAPGKFTLRSFSDTRRDYRKPESSCLESVTTVYWLLNDHQCVTRLDLREGAVLFCYFAALLSKALRANKGLEHVHFHPRDMSLDWVRTCPVAILSFTMGMTPPEHDLFEIDPSAPSVTSFGGIAEAVRKGRLRRLTISDGWSAKMVRKVFRAVGFSSSLSALEVCGDYHLPVSSAAILSEALKRNKTLRTLSIGSLVNDGVGILLQSLNNNSALEELSVTESVVEPSPILWDGFEALRANRTLKSLTLKRTNLSIRCALVIAGILRDNNALEQVCLSGNFISDHAARALAEALQFNSTLKRLDISMCHVSYEALSSFVKSLSINTTVKCVRVGAMGVWESWTPSSPLTADICARLGVTWNTRGLEDWAKSLRQGGHDFCQLSVGWTVDAKSSAIIEWFDAVCATDVSITELEINCPYGVVPKCQKAVLSFLASTCSLKKLTVNLGGRTYCAANAIIRGLSHNKSVSEAKFCGCYFTVSKALEDLMRMNRTLHFLTFESLSLSEQAVRSLARALEDNFVLLKFDLEYRCSFSMHLIRSILDRNHGVLCRAVECVLNSSAKDESIRALRLLSATDSLLSAVAEVSGEELDECRRLVQEAVSRRL</sequence>
<reference evidence="1" key="1">
    <citation type="submission" date="2020-05" db="EMBL/GenBank/DDBJ databases">
        <title>Large-scale comparative analyses of tick genomes elucidate their genetic diversity and vector capacities.</title>
        <authorList>
            <person name="Jia N."/>
            <person name="Wang J."/>
            <person name="Shi W."/>
            <person name="Du L."/>
            <person name="Sun Y."/>
            <person name="Zhan W."/>
            <person name="Jiang J."/>
            <person name="Wang Q."/>
            <person name="Zhang B."/>
            <person name="Ji P."/>
            <person name="Sakyi L.B."/>
            <person name="Cui X."/>
            <person name="Yuan T."/>
            <person name="Jiang B."/>
            <person name="Yang W."/>
            <person name="Lam T.T.-Y."/>
            <person name="Chang Q."/>
            <person name="Ding S."/>
            <person name="Wang X."/>
            <person name="Zhu J."/>
            <person name="Ruan X."/>
            <person name="Zhao L."/>
            <person name="Wei J."/>
            <person name="Que T."/>
            <person name="Du C."/>
            <person name="Cheng J."/>
            <person name="Dai P."/>
            <person name="Han X."/>
            <person name="Huang E."/>
            <person name="Gao Y."/>
            <person name="Liu J."/>
            <person name="Shao H."/>
            <person name="Ye R."/>
            <person name="Li L."/>
            <person name="Wei W."/>
            <person name="Wang X."/>
            <person name="Wang C."/>
            <person name="Yang T."/>
            <person name="Huo Q."/>
            <person name="Li W."/>
            <person name="Guo W."/>
            <person name="Chen H."/>
            <person name="Zhou L."/>
            <person name="Ni X."/>
            <person name="Tian J."/>
            <person name="Zhou Y."/>
            <person name="Sheng Y."/>
            <person name="Liu T."/>
            <person name="Pan Y."/>
            <person name="Xia L."/>
            <person name="Li J."/>
            <person name="Zhao F."/>
            <person name="Cao W."/>
        </authorList>
    </citation>
    <scope>NUCLEOTIDE SEQUENCE</scope>
    <source>
        <strain evidence="1">Hyas-2018</strain>
    </source>
</reference>
<evidence type="ECO:0000313" key="1">
    <source>
        <dbReference type="EMBL" id="KAH6921796.1"/>
    </source>
</evidence>
<accession>A0ACB7RHE3</accession>
<keyword evidence="2" id="KW-1185">Reference proteome</keyword>
<organism evidence="1 2">
    <name type="scientific">Hyalomma asiaticum</name>
    <name type="common">Tick</name>
    <dbReference type="NCBI Taxonomy" id="266040"/>
    <lineage>
        <taxon>Eukaryota</taxon>
        <taxon>Metazoa</taxon>
        <taxon>Ecdysozoa</taxon>
        <taxon>Arthropoda</taxon>
        <taxon>Chelicerata</taxon>
        <taxon>Arachnida</taxon>
        <taxon>Acari</taxon>
        <taxon>Parasitiformes</taxon>
        <taxon>Ixodida</taxon>
        <taxon>Ixodoidea</taxon>
        <taxon>Ixodidae</taxon>
        <taxon>Hyalomminae</taxon>
        <taxon>Hyalomma</taxon>
    </lineage>
</organism>
<evidence type="ECO:0000313" key="2">
    <source>
        <dbReference type="Proteomes" id="UP000821845"/>
    </source>
</evidence>
<comment type="caution">
    <text evidence="1">The sequence shown here is derived from an EMBL/GenBank/DDBJ whole genome shotgun (WGS) entry which is preliminary data.</text>
</comment>